<dbReference type="SUPFAM" id="SSF54593">
    <property type="entry name" value="Glyoxalase/Bleomycin resistance protein/Dihydroxybiphenyl dioxygenase"/>
    <property type="match status" value="1"/>
</dbReference>
<evidence type="ECO:0000313" key="2">
    <source>
        <dbReference type="EMBL" id="QOY85571.1"/>
    </source>
</evidence>
<accession>A0A7S7NKZ7</accession>
<dbReference type="Pfam" id="PF06983">
    <property type="entry name" value="3-dmu-9_3-mt"/>
    <property type="match status" value="1"/>
</dbReference>
<keyword evidence="3" id="KW-1185">Reference proteome</keyword>
<feature type="domain" description="PhnB-like" evidence="1">
    <location>
        <begin position="2"/>
        <end position="131"/>
    </location>
</feature>
<evidence type="ECO:0000259" key="1">
    <source>
        <dbReference type="Pfam" id="PF06983"/>
    </source>
</evidence>
<dbReference type="Gene3D" id="3.10.180.10">
    <property type="entry name" value="2,3-Dihydroxybiphenyl 1,2-Dioxygenase, domain 1"/>
    <property type="match status" value="1"/>
</dbReference>
<name>A0A7S7NKZ7_PALFE</name>
<sequence length="137" mass="15088">MKLVSYLTFDGQAEEAFKFYEQALGGKITAMMPHAGTPAAEHVPKEQLAKIMHARMEVGDQTLMASDAMAGQYQKPVGISVSLHVKSPDEANRIFNALAEGAQVISMPIQETFWSPRFGMLTDRFGIPWIVNCDPAM</sequence>
<dbReference type="CDD" id="cd06588">
    <property type="entry name" value="PhnB_like"/>
    <property type="match status" value="1"/>
</dbReference>
<protein>
    <submittedName>
        <fullName evidence="2">VOC family protein</fullName>
    </submittedName>
</protein>
<dbReference type="Proteomes" id="UP000593892">
    <property type="component" value="Chromosome"/>
</dbReference>
<dbReference type="PANTHER" id="PTHR33990:SF1">
    <property type="entry name" value="PROTEIN YJDN"/>
    <property type="match status" value="1"/>
</dbReference>
<dbReference type="InterPro" id="IPR028973">
    <property type="entry name" value="PhnB-like"/>
</dbReference>
<dbReference type="AlphaFoldDB" id="A0A7S7NKZ7"/>
<dbReference type="PANTHER" id="PTHR33990">
    <property type="entry name" value="PROTEIN YJDN-RELATED"/>
    <property type="match status" value="1"/>
</dbReference>
<dbReference type="InterPro" id="IPR029068">
    <property type="entry name" value="Glyas_Bleomycin-R_OHBP_Dase"/>
</dbReference>
<gene>
    <name evidence="2" type="ORF">IRI77_22420</name>
</gene>
<dbReference type="EMBL" id="CP063849">
    <property type="protein sequence ID" value="QOY85571.1"/>
    <property type="molecule type" value="Genomic_DNA"/>
</dbReference>
<evidence type="ECO:0000313" key="3">
    <source>
        <dbReference type="Proteomes" id="UP000593892"/>
    </source>
</evidence>
<organism evidence="2 3">
    <name type="scientific">Paludibaculum fermentans</name>
    <dbReference type="NCBI Taxonomy" id="1473598"/>
    <lineage>
        <taxon>Bacteria</taxon>
        <taxon>Pseudomonadati</taxon>
        <taxon>Acidobacteriota</taxon>
        <taxon>Terriglobia</taxon>
        <taxon>Bryobacterales</taxon>
        <taxon>Bryobacteraceae</taxon>
        <taxon>Paludibaculum</taxon>
    </lineage>
</organism>
<dbReference type="KEGG" id="pfer:IRI77_22420"/>
<reference evidence="2 3" key="1">
    <citation type="submission" date="2020-10" db="EMBL/GenBank/DDBJ databases">
        <title>Complete genome sequence of Paludibaculum fermentans P105T, a facultatively anaerobic acidobacterium capable of dissimilatory Fe(III) reduction.</title>
        <authorList>
            <person name="Dedysh S.N."/>
            <person name="Beletsky A.V."/>
            <person name="Kulichevskaya I.S."/>
            <person name="Mardanov A.V."/>
            <person name="Ravin N.V."/>
        </authorList>
    </citation>
    <scope>NUCLEOTIDE SEQUENCE [LARGE SCALE GENOMIC DNA]</scope>
    <source>
        <strain evidence="2 3">P105</strain>
    </source>
</reference>
<dbReference type="RefSeq" id="WP_194447241.1">
    <property type="nucleotide sequence ID" value="NZ_CP063849.1"/>
</dbReference>
<proteinExistence type="predicted"/>